<dbReference type="OrthoDB" id="9770347at2"/>
<dbReference type="NCBIfam" id="NF007773">
    <property type="entry name" value="PRK10459.1"/>
    <property type="match status" value="1"/>
</dbReference>
<evidence type="ECO:0000256" key="3">
    <source>
        <dbReference type="ARBA" id="ARBA00022475"/>
    </source>
</evidence>
<dbReference type="EMBL" id="FOOX01000004">
    <property type="protein sequence ID" value="SFG36470.1"/>
    <property type="molecule type" value="Genomic_DNA"/>
</dbReference>
<feature type="transmembrane region" description="Helical" evidence="7">
    <location>
        <begin position="420"/>
        <end position="441"/>
    </location>
</feature>
<gene>
    <name evidence="8" type="ORF">SAMN05660649_01430</name>
</gene>
<feature type="transmembrane region" description="Helical" evidence="7">
    <location>
        <begin position="114"/>
        <end position="136"/>
    </location>
</feature>
<accession>A0A1I2R7R3</accession>
<keyword evidence="9" id="KW-1185">Reference proteome</keyword>
<dbReference type="Pfam" id="PF13440">
    <property type="entry name" value="Polysacc_synt_3"/>
    <property type="match status" value="1"/>
</dbReference>
<keyword evidence="6 7" id="KW-0472">Membrane</keyword>
<feature type="transmembrane region" description="Helical" evidence="7">
    <location>
        <begin position="321"/>
        <end position="346"/>
    </location>
</feature>
<organism evidence="8 9">
    <name type="scientific">Desulfotruncus arcticus DSM 17038</name>
    <dbReference type="NCBI Taxonomy" id="1121424"/>
    <lineage>
        <taxon>Bacteria</taxon>
        <taxon>Bacillati</taxon>
        <taxon>Bacillota</taxon>
        <taxon>Clostridia</taxon>
        <taxon>Eubacteriales</taxon>
        <taxon>Desulfallaceae</taxon>
        <taxon>Desulfotruncus</taxon>
    </lineage>
</organism>
<dbReference type="AlphaFoldDB" id="A0A1I2R7R3"/>
<keyword evidence="5 7" id="KW-1133">Transmembrane helix</keyword>
<feature type="transmembrane region" description="Helical" evidence="7">
    <location>
        <begin position="44"/>
        <end position="68"/>
    </location>
</feature>
<keyword evidence="4 7" id="KW-0812">Transmembrane</keyword>
<feature type="transmembrane region" description="Helical" evidence="7">
    <location>
        <begin position="358"/>
        <end position="376"/>
    </location>
</feature>
<evidence type="ECO:0000256" key="5">
    <source>
        <dbReference type="ARBA" id="ARBA00022989"/>
    </source>
</evidence>
<evidence type="ECO:0000313" key="8">
    <source>
        <dbReference type="EMBL" id="SFG36470.1"/>
    </source>
</evidence>
<comment type="subcellular location">
    <subcellularLocation>
        <location evidence="1">Cell membrane</location>
        <topology evidence="1">Multi-pass membrane protein</topology>
    </subcellularLocation>
</comment>
<reference evidence="9" key="1">
    <citation type="submission" date="2016-10" db="EMBL/GenBank/DDBJ databases">
        <authorList>
            <person name="Varghese N."/>
            <person name="Submissions S."/>
        </authorList>
    </citation>
    <scope>NUCLEOTIDE SEQUENCE [LARGE SCALE GENOMIC DNA]</scope>
    <source>
        <strain evidence="9">DSM 17038</strain>
    </source>
</reference>
<feature type="transmembrane region" description="Helical" evidence="7">
    <location>
        <begin position="447"/>
        <end position="465"/>
    </location>
</feature>
<name>A0A1I2R7R3_9FIRM</name>
<feature type="transmembrane region" description="Helical" evidence="7">
    <location>
        <begin position="382"/>
        <end position="400"/>
    </location>
</feature>
<dbReference type="InterPro" id="IPR050833">
    <property type="entry name" value="Poly_Biosynth_Transport"/>
</dbReference>
<evidence type="ECO:0000256" key="7">
    <source>
        <dbReference type="SAM" id="Phobius"/>
    </source>
</evidence>
<dbReference type="PANTHER" id="PTHR30250:SF10">
    <property type="entry name" value="LIPOPOLYSACCHARIDE BIOSYNTHESIS PROTEIN WZXC"/>
    <property type="match status" value="1"/>
</dbReference>
<dbReference type="STRING" id="341036.SAMN05660649_01430"/>
<feature type="transmembrane region" description="Helical" evidence="7">
    <location>
        <begin position="174"/>
        <end position="192"/>
    </location>
</feature>
<dbReference type="PANTHER" id="PTHR30250">
    <property type="entry name" value="PST FAMILY PREDICTED COLANIC ACID TRANSPORTER"/>
    <property type="match status" value="1"/>
</dbReference>
<evidence type="ECO:0000256" key="1">
    <source>
        <dbReference type="ARBA" id="ARBA00004651"/>
    </source>
</evidence>
<comment type="similarity">
    <text evidence="2">Belongs to the polysaccharide synthase family.</text>
</comment>
<evidence type="ECO:0000256" key="6">
    <source>
        <dbReference type="ARBA" id="ARBA00023136"/>
    </source>
</evidence>
<dbReference type="Proteomes" id="UP000199337">
    <property type="component" value="Unassembled WGS sequence"/>
</dbReference>
<feature type="transmembrane region" description="Helical" evidence="7">
    <location>
        <begin position="148"/>
        <end position="168"/>
    </location>
</feature>
<protein>
    <submittedName>
        <fullName evidence="8">Membrane protein involved in the export of O-antigen and teichoic acid</fullName>
    </submittedName>
</protein>
<proteinExistence type="inferred from homology"/>
<keyword evidence="3" id="KW-1003">Cell membrane</keyword>
<feature type="transmembrane region" description="Helical" evidence="7">
    <location>
        <begin position="291"/>
        <end position="315"/>
    </location>
</feature>
<dbReference type="GO" id="GO:0005886">
    <property type="term" value="C:plasma membrane"/>
    <property type="evidence" value="ECO:0007669"/>
    <property type="project" value="UniProtKB-SubCell"/>
</dbReference>
<dbReference type="CDD" id="cd13127">
    <property type="entry name" value="MATE_tuaB_like"/>
    <property type="match status" value="1"/>
</dbReference>
<sequence length="485" mass="53856">MDNLRTRTLSGVAWSGAAQLIRQLLYFVISVILARLMSPREFGLIGMTTVFTGFAALFSDLGLGAALIQKSGIEERHLSTVFWINIAAGVVLTAVVIAAAPLIAMFYQEPALRLLTMAIAFNFVIGAFKVVHNALLQKAMDFRRLAKIEIAAVFISGSAATVAALSGFGVWSMVIQSLVLTVTSVVIMWLCSTWRPTWHYDTGALKELTGFSTSLLGFNVINYWIRNLDNVLIGKYISSTALGIYTRAYSLMLLPLTQISRVISLVMFPAMSAIQKDLSKTKEVYLRSTRIIALVTFPLMMGLLVVAEPFIATIYGNKWQGVIPVLKIFCLNGAMQSVGTTVGWIYTSQGRTDLMFKWSLFAGLIKGTSIIIGLRWGITGVAAAYVLSGCIVLWYPAWAIPGRLIGLSFGEMLKNLSGSFYCTVLMGIAVWVLGFMLPLNWRHWEYLLSQVCFGILIYLILLHAFNIKAYREIKELLRKQWFRSR</sequence>
<dbReference type="RefSeq" id="WP_092470108.1">
    <property type="nucleotide sequence ID" value="NZ_FOOX01000004.1"/>
</dbReference>
<feature type="transmembrane region" description="Helical" evidence="7">
    <location>
        <begin position="80"/>
        <end position="108"/>
    </location>
</feature>
<evidence type="ECO:0000313" key="9">
    <source>
        <dbReference type="Proteomes" id="UP000199337"/>
    </source>
</evidence>
<evidence type="ECO:0000256" key="4">
    <source>
        <dbReference type="ARBA" id="ARBA00022692"/>
    </source>
</evidence>
<feature type="transmembrane region" description="Helical" evidence="7">
    <location>
        <begin position="20"/>
        <end position="38"/>
    </location>
</feature>
<evidence type="ECO:0000256" key="2">
    <source>
        <dbReference type="ARBA" id="ARBA00007430"/>
    </source>
</evidence>